<proteinExistence type="predicted"/>
<dbReference type="EMBL" id="HBUF01525473">
    <property type="protein sequence ID" value="CAG6750087.1"/>
    <property type="molecule type" value="Transcribed_RNA"/>
</dbReference>
<organism evidence="1">
    <name type="scientific">Cacopsylla melanoneura</name>
    <dbReference type="NCBI Taxonomy" id="428564"/>
    <lineage>
        <taxon>Eukaryota</taxon>
        <taxon>Metazoa</taxon>
        <taxon>Ecdysozoa</taxon>
        <taxon>Arthropoda</taxon>
        <taxon>Hexapoda</taxon>
        <taxon>Insecta</taxon>
        <taxon>Pterygota</taxon>
        <taxon>Neoptera</taxon>
        <taxon>Paraneoptera</taxon>
        <taxon>Hemiptera</taxon>
        <taxon>Sternorrhyncha</taxon>
        <taxon>Psylloidea</taxon>
        <taxon>Psyllidae</taxon>
        <taxon>Psyllinae</taxon>
        <taxon>Cacopsylla</taxon>
    </lineage>
</organism>
<accession>A0A8D9EE12</accession>
<protein>
    <submittedName>
        <fullName evidence="1">Uncharacterized protein</fullName>
    </submittedName>
</protein>
<evidence type="ECO:0000313" key="1">
    <source>
        <dbReference type="EMBL" id="CAG6750087.1"/>
    </source>
</evidence>
<name>A0A8D9EE12_9HEMI</name>
<dbReference type="Gene3D" id="2.40.70.10">
    <property type="entry name" value="Acid Proteases"/>
    <property type="match status" value="1"/>
</dbReference>
<dbReference type="AlphaFoldDB" id="A0A8D9EE12"/>
<dbReference type="PANTHER" id="PTHR33198:SF20">
    <property type="entry name" value="RETROTRANSPOSON GAG DOMAIN-CONTAINING PROTEIN"/>
    <property type="match status" value="1"/>
</dbReference>
<sequence length="613" mass="70658">MECRLPPKFDGDGDNLELNWKRFIQQFDLFLAASGKEKKADDDGKVALLLNIGGEDLLNVYNALELDQYKKYEEVKSELGKHFEPLKNEVYERFKFLTYPSQRSDQTIENYLIELRQLVESCNFKEKDFMLRDKLVIGVRDDKLRYRLLEESKLTLKQAIDIAKKHFSVKAQTSHMSGSSHVKQEVKEETEVDIVREKRFTKVDSTCDKCGKFHSEKMICPAQNRQCNYCMNMGHFAAKCLQRQTNYDNNTSRFSKDYRDNNRNFGKKLQIIEEVQSRSSIQREETPCDDDYKTAMDSLQLDFLGRDKETEWIEKIEMRNKYVSCKMDTGAQCNTISLSTVEEIYDNDKCLVRKLLRPTNLELIAYSKNTIIPVGTIVIPSYVKGVFYPLKFVVVNLDSRPILGLNTCSKTGLIKRIMSVSRKFSSQEDLNSPRSVAKNLHDRLEKKYVIKDSHYIPTQEDILSDIHRTARDQPDCNEGEKMPMKIHPGNPWEKGVIVGRHQSPRSYIGKQYSGRIFRRTRQHIKPSVSRNNGSSDNDQFVPSSYNVPDPIDNVPAPINNVPAPINNVRPNVNDFSRDNVFSAQRSGVGSPIEVRLMGDQSTLRSIDRYQGGM</sequence>
<reference evidence="1" key="1">
    <citation type="submission" date="2021-05" db="EMBL/GenBank/DDBJ databases">
        <authorList>
            <person name="Alioto T."/>
            <person name="Alioto T."/>
            <person name="Gomez Garrido J."/>
        </authorList>
    </citation>
    <scope>NUCLEOTIDE SEQUENCE</scope>
</reference>
<dbReference type="InterPro" id="IPR021109">
    <property type="entry name" value="Peptidase_aspartic_dom_sf"/>
</dbReference>
<dbReference type="CDD" id="cd05481">
    <property type="entry name" value="retropepsin_like_LTR_1"/>
    <property type="match status" value="1"/>
</dbReference>
<dbReference type="PANTHER" id="PTHR33198">
    <property type="entry name" value="ANK_REP_REGION DOMAIN-CONTAINING PROTEIN-RELATED"/>
    <property type="match status" value="1"/>
</dbReference>